<evidence type="ECO:0000259" key="2">
    <source>
        <dbReference type="Pfam" id="PF07760"/>
    </source>
</evidence>
<dbReference type="InterPro" id="IPR011674">
    <property type="entry name" value="DUF1616"/>
</dbReference>
<dbReference type="HOGENOM" id="CLU_047794_1_0_2"/>
<feature type="domain" description="DUF1616" evidence="2">
    <location>
        <begin position="12"/>
        <end position="304"/>
    </location>
</feature>
<keyword evidence="1" id="KW-0472">Membrane</keyword>
<dbReference type="Proteomes" id="UP000010846">
    <property type="component" value="Chromosome"/>
</dbReference>
<feature type="transmembrane region" description="Helical" evidence="1">
    <location>
        <begin position="32"/>
        <end position="53"/>
    </location>
</feature>
<keyword evidence="1" id="KW-1133">Transmembrane helix</keyword>
<gene>
    <name evidence="3" type="ordered locus">Halru_0626</name>
</gene>
<dbReference type="KEGG" id="hru:Halru_0626"/>
<dbReference type="EMBL" id="CP003050">
    <property type="protein sequence ID" value="AGB15253.1"/>
    <property type="molecule type" value="Genomic_DNA"/>
</dbReference>
<keyword evidence="4" id="KW-1185">Reference proteome</keyword>
<accession>L0I8X1</accession>
<name>L0I8X1_HALRX</name>
<evidence type="ECO:0000313" key="4">
    <source>
        <dbReference type="Proteomes" id="UP000010846"/>
    </source>
</evidence>
<dbReference type="OrthoDB" id="82282at2157"/>
<proteinExistence type="predicted"/>
<dbReference type="AlphaFoldDB" id="L0I8X1"/>
<evidence type="ECO:0000256" key="1">
    <source>
        <dbReference type="SAM" id="Phobius"/>
    </source>
</evidence>
<feature type="transmembrane region" description="Helical" evidence="1">
    <location>
        <begin position="101"/>
        <end position="120"/>
    </location>
</feature>
<keyword evidence="1" id="KW-0812">Transmembrane</keyword>
<evidence type="ECO:0000313" key="3">
    <source>
        <dbReference type="EMBL" id="AGB15253.1"/>
    </source>
</evidence>
<dbReference type="STRING" id="797302.Halru_0626"/>
<dbReference type="RefSeq" id="WP_015299934.1">
    <property type="nucleotide sequence ID" value="NC_019964.1"/>
</dbReference>
<dbReference type="Pfam" id="PF07760">
    <property type="entry name" value="DUF1616"/>
    <property type="match status" value="1"/>
</dbReference>
<organism evidence="3 4">
    <name type="scientific">Halovivax ruber (strain DSM 18193 / JCM 13892 / XH-70)</name>
    <dbReference type="NCBI Taxonomy" id="797302"/>
    <lineage>
        <taxon>Archaea</taxon>
        <taxon>Methanobacteriati</taxon>
        <taxon>Methanobacteriota</taxon>
        <taxon>Stenosarchaea group</taxon>
        <taxon>Halobacteria</taxon>
        <taxon>Halobacteriales</taxon>
        <taxon>Natrialbaceae</taxon>
        <taxon>Halovivax</taxon>
    </lineage>
</organism>
<reference evidence="3" key="1">
    <citation type="submission" date="2011-09" db="EMBL/GenBank/DDBJ databases">
        <title>Complete sequence of Halovivax ruber XH-70.</title>
        <authorList>
            <consortium name="US DOE Joint Genome Institute"/>
            <person name="Lucas S."/>
            <person name="Han J."/>
            <person name="Lapidus A."/>
            <person name="Cheng J.-F."/>
            <person name="Goodwin L."/>
            <person name="Pitluck S."/>
            <person name="Peters L."/>
            <person name="Mikhailova N."/>
            <person name="Davenport K."/>
            <person name="Detter J.C."/>
            <person name="Han C."/>
            <person name="Tapia R."/>
            <person name="Land M."/>
            <person name="Hauser L."/>
            <person name="Kyrpides N."/>
            <person name="Ivanova N."/>
            <person name="Pagani I."/>
            <person name="Sproer C."/>
            <person name="Anderson I."/>
            <person name="Woyke T."/>
        </authorList>
    </citation>
    <scope>NUCLEOTIDE SEQUENCE</scope>
    <source>
        <strain evidence="3">XH-70</strain>
    </source>
</reference>
<sequence length="315" mass="33720">MSDQIADLKLLAALTVVAVVVIVSGVGSGTPVSVLIAIPLLLFVPGYAVLAALLPSSERTVSPLMTRIFRLEWWLLSVSLSLVVVSIVAILVVLAPLEFGPVAVASLLGIVSGVAMVVAARRRKRVHVGDRHESDSSLVAPIRGAFRTNSRVDVVLSVALFASLLLLAASGFYALSVEPHQSDYTELYVLAENDTAEYVVGGYPTEIESGEELTLSVGVENHEGAAQEYTVIAQEQRLDGGDVAERSELDRFSFRLQDGETDVTAHTVEPSTEDGSVEIVYLLFRTDADDIPATPTEADAYRRAFVGLEVRPTVS</sequence>
<dbReference type="GeneID" id="14375933"/>
<protein>
    <submittedName>
        <fullName evidence="3">Putative membrane protein</fullName>
    </submittedName>
</protein>
<feature type="transmembrane region" description="Helical" evidence="1">
    <location>
        <begin position="73"/>
        <end position="95"/>
    </location>
</feature>
<feature type="transmembrane region" description="Helical" evidence="1">
    <location>
        <begin position="7"/>
        <end position="26"/>
    </location>
</feature>
<dbReference type="eggNOG" id="arCOG02884">
    <property type="taxonomic scope" value="Archaea"/>
</dbReference>
<feature type="transmembrane region" description="Helical" evidence="1">
    <location>
        <begin position="154"/>
        <end position="175"/>
    </location>
</feature>